<dbReference type="STRING" id="1443111.Z949_3657"/>
<protein>
    <recommendedName>
        <fullName evidence="4">S-adenosyl-L-homocysteine hydrolase</fullName>
    </recommendedName>
</protein>
<dbReference type="RefSeq" id="WP_084273626.1">
    <property type="nucleotide sequence ID" value="NZ_RAQK01000001.1"/>
</dbReference>
<gene>
    <name evidence="2" type="ORF">C8N30_1637</name>
</gene>
<keyword evidence="3" id="KW-1185">Reference proteome</keyword>
<evidence type="ECO:0000256" key="1">
    <source>
        <dbReference type="SAM" id="SignalP"/>
    </source>
</evidence>
<dbReference type="AlphaFoldDB" id="A0A420DS24"/>
<feature type="signal peptide" evidence="1">
    <location>
        <begin position="1"/>
        <end position="20"/>
    </location>
</feature>
<keyword evidence="1" id="KW-0732">Signal</keyword>
<reference evidence="2 3" key="1">
    <citation type="submission" date="2018-09" db="EMBL/GenBank/DDBJ databases">
        <title>Genomic Encyclopedia of Archaeal and Bacterial Type Strains, Phase II (KMG-II): from individual species to whole genera.</title>
        <authorList>
            <person name="Goeker M."/>
        </authorList>
    </citation>
    <scope>NUCLEOTIDE SEQUENCE [LARGE SCALE GENOMIC DNA]</scope>
    <source>
        <strain evidence="2 3">DSM 11458</strain>
    </source>
</reference>
<evidence type="ECO:0000313" key="2">
    <source>
        <dbReference type="EMBL" id="RKE97055.1"/>
    </source>
</evidence>
<proteinExistence type="predicted"/>
<dbReference type="EMBL" id="RAQK01000001">
    <property type="protein sequence ID" value="RKE97055.1"/>
    <property type="molecule type" value="Genomic_DNA"/>
</dbReference>
<comment type="caution">
    <text evidence="2">The sequence shown here is derived from an EMBL/GenBank/DDBJ whole genome shotgun (WGS) entry which is preliminary data.</text>
</comment>
<accession>A0A420DS24</accession>
<feature type="chain" id="PRO_5019060617" description="S-adenosyl-L-homocysteine hydrolase" evidence="1">
    <location>
        <begin position="21"/>
        <end position="101"/>
    </location>
</feature>
<evidence type="ECO:0008006" key="4">
    <source>
        <dbReference type="Google" id="ProtNLM"/>
    </source>
</evidence>
<sequence length="101" mass="10666">MKTTFTAFAAIIAMTTTAAAQDVCMNAAELQSSLIDWYGESPVSGPSRDNTRLWVSDASGSWTLVRTLSDGNACVEAQGGNWSAGMDPEEMLASIQARTDG</sequence>
<evidence type="ECO:0000313" key="3">
    <source>
        <dbReference type="Proteomes" id="UP000284407"/>
    </source>
</evidence>
<name>A0A420DS24_9RHOB</name>
<dbReference type="Proteomes" id="UP000284407">
    <property type="component" value="Unassembled WGS sequence"/>
</dbReference>
<organism evidence="2 3">
    <name type="scientific">Sulfitobacter guttiformis</name>
    <dbReference type="NCBI Taxonomy" id="74349"/>
    <lineage>
        <taxon>Bacteria</taxon>
        <taxon>Pseudomonadati</taxon>
        <taxon>Pseudomonadota</taxon>
        <taxon>Alphaproteobacteria</taxon>
        <taxon>Rhodobacterales</taxon>
        <taxon>Roseobacteraceae</taxon>
        <taxon>Sulfitobacter</taxon>
    </lineage>
</organism>